<feature type="region of interest" description="Disordered" evidence="1">
    <location>
        <begin position="93"/>
        <end position="120"/>
    </location>
</feature>
<organism evidence="2">
    <name type="scientific">Arundo donax</name>
    <name type="common">Giant reed</name>
    <name type="synonym">Donax arundinaceus</name>
    <dbReference type="NCBI Taxonomy" id="35708"/>
    <lineage>
        <taxon>Eukaryota</taxon>
        <taxon>Viridiplantae</taxon>
        <taxon>Streptophyta</taxon>
        <taxon>Embryophyta</taxon>
        <taxon>Tracheophyta</taxon>
        <taxon>Spermatophyta</taxon>
        <taxon>Magnoliopsida</taxon>
        <taxon>Liliopsida</taxon>
        <taxon>Poales</taxon>
        <taxon>Poaceae</taxon>
        <taxon>PACMAD clade</taxon>
        <taxon>Arundinoideae</taxon>
        <taxon>Arundineae</taxon>
        <taxon>Arundo</taxon>
    </lineage>
</organism>
<sequence>MDAPGKALALAVMKTTPAGKAEKPTTLLDMQEVEWITRELERLLAREQSGGGDAGADGRRRRNRANVSPAPKNGGFLTELLGRHAVAICSGDAVDSSAAAGVDRSRRRGGRGSCGEMEKV</sequence>
<protein>
    <submittedName>
        <fullName evidence="2">Uncharacterized protein</fullName>
    </submittedName>
</protein>
<feature type="region of interest" description="Disordered" evidence="1">
    <location>
        <begin position="44"/>
        <end position="75"/>
    </location>
</feature>
<evidence type="ECO:0000313" key="2">
    <source>
        <dbReference type="EMBL" id="JAD52487.1"/>
    </source>
</evidence>
<feature type="compositionally biased region" description="Low complexity" evidence="1">
    <location>
        <begin position="93"/>
        <end position="102"/>
    </location>
</feature>
<evidence type="ECO:0000256" key="1">
    <source>
        <dbReference type="SAM" id="MobiDB-lite"/>
    </source>
</evidence>
<name>A0A0A9AZH8_ARUDO</name>
<reference evidence="2" key="2">
    <citation type="journal article" date="2015" name="Data Brief">
        <title>Shoot transcriptome of the giant reed, Arundo donax.</title>
        <authorList>
            <person name="Barrero R.A."/>
            <person name="Guerrero F.D."/>
            <person name="Moolhuijzen P."/>
            <person name="Goolsby J.A."/>
            <person name="Tidwell J."/>
            <person name="Bellgard S.E."/>
            <person name="Bellgard M.I."/>
        </authorList>
    </citation>
    <scope>NUCLEOTIDE SEQUENCE</scope>
    <source>
        <tissue evidence="2">Shoot tissue taken approximately 20 cm above the soil surface</tissue>
    </source>
</reference>
<reference evidence="2" key="1">
    <citation type="submission" date="2014-09" db="EMBL/GenBank/DDBJ databases">
        <authorList>
            <person name="Magalhaes I.L.F."/>
            <person name="Oliveira U."/>
            <person name="Santos F.R."/>
            <person name="Vidigal T.H.D.A."/>
            <person name="Brescovit A.D."/>
            <person name="Santos A.J."/>
        </authorList>
    </citation>
    <scope>NUCLEOTIDE SEQUENCE</scope>
    <source>
        <tissue evidence="2">Shoot tissue taken approximately 20 cm above the soil surface</tissue>
    </source>
</reference>
<accession>A0A0A9AZH8</accession>
<dbReference type="EMBL" id="GBRH01245408">
    <property type="protein sequence ID" value="JAD52487.1"/>
    <property type="molecule type" value="Transcribed_RNA"/>
</dbReference>
<dbReference type="AlphaFoldDB" id="A0A0A9AZH8"/>
<proteinExistence type="predicted"/>